<dbReference type="Pfam" id="PF05002">
    <property type="entry name" value="SGS"/>
    <property type="match status" value="1"/>
</dbReference>
<evidence type="ECO:0008006" key="6">
    <source>
        <dbReference type="Google" id="ProtNLM"/>
    </source>
</evidence>
<dbReference type="Gene3D" id="2.60.40.790">
    <property type="match status" value="1"/>
</dbReference>
<dbReference type="InterPro" id="IPR044563">
    <property type="entry name" value="Sgt1-like"/>
</dbReference>
<dbReference type="PROSITE" id="PS51048">
    <property type="entry name" value="SGS"/>
    <property type="match status" value="1"/>
</dbReference>
<dbReference type="PANTHER" id="PTHR45862">
    <property type="entry name" value="PROTEIN SGT1 HOMOLOG"/>
    <property type="match status" value="1"/>
</dbReference>
<dbReference type="Pfam" id="PF04969">
    <property type="entry name" value="CS"/>
    <property type="match status" value="1"/>
</dbReference>
<feature type="domain" description="SGS" evidence="2">
    <location>
        <begin position="106"/>
        <end position="204"/>
    </location>
</feature>
<feature type="domain" description="CS" evidence="3">
    <location>
        <begin position="2"/>
        <end position="87"/>
    </location>
</feature>
<evidence type="ECO:0000313" key="5">
    <source>
        <dbReference type="Proteomes" id="UP001497453"/>
    </source>
</evidence>
<evidence type="ECO:0000259" key="3">
    <source>
        <dbReference type="PROSITE" id="PS51203"/>
    </source>
</evidence>
<accession>A0ABP1CJ61</accession>
<dbReference type="Proteomes" id="UP001497453">
    <property type="component" value="Chromosome 1"/>
</dbReference>
<dbReference type="CDD" id="cd06466">
    <property type="entry name" value="p23_CS_SGT1_like"/>
    <property type="match status" value="1"/>
</dbReference>
<organism evidence="4 5">
    <name type="scientific">Somion occarium</name>
    <dbReference type="NCBI Taxonomy" id="3059160"/>
    <lineage>
        <taxon>Eukaryota</taxon>
        <taxon>Fungi</taxon>
        <taxon>Dikarya</taxon>
        <taxon>Basidiomycota</taxon>
        <taxon>Agaricomycotina</taxon>
        <taxon>Agaricomycetes</taxon>
        <taxon>Polyporales</taxon>
        <taxon>Cerrenaceae</taxon>
        <taxon>Somion</taxon>
    </lineage>
</organism>
<gene>
    <name evidence="4" type="ORF">GFSPODELE1_LOCUS874</name>
</gene>
<evidence type="ECO:0000259" key="2">
    <source>
        <dbReference type="PROSITE" id="PS51048"/>
    </source>
</evidence>
<evidence type="ECO:0000256" key="1">
    <source>
        <dbReference type="SAM" id="MobiDB-lite"/>
    </source>
</evidence>
<dbReference type="InterPro" id="IPR007699">
    <property type="entry name" value="SGS_dom"/>
</dbReference>
<protein>
    <recommendedName>
        <fullName evidence="6">SGS-domain-containing protein</fullName>
    </recommendedName>
</protein>
<keyword evidence="5" id="KW-1185">Reference proteome</keyword>
<dbReference type="PROSITE" id="PS51203">
    <property type="entry name" value="CS"/>
    <property type="match status" value="1"/>
</dbReference>
<dbReference type="InterPro" id="IPR007052">
    <property type="entry name" value="CS_dom"/>
</dbReference>
<name>A0ABP1CJ61_9APHY</name>
<sequence length="204" mass="22768">MTTTLRYEFYETDAKLTLSVFDKGADPEKVSIKFGPRSVVYAHEDKVLTVEPLKGQIDPEKSDYSVGKVKVEIRLVKMAHGRWGSLVGESPDPLSTFAKPAAPPAEAPAQPRKQRKNWDVLTDEILKAEKSASMDEDPNVGGDNSVNEFFQKIFADADEDTKRAMMKSYQESGGTTLSTNWDEVKKAKVEVKPPEGSEWKKWAV</sequence>
<proteinExistence type="predicted"/>
<dbReference type="InterPro" id="IPR008978">
    <property type="entry name" value="HSP20-like_chaperone"/>
</dbReference>
<dbReference type="EMBL" id="OZ037944">
    <property type="protein sequence ID" value="CAL1695733.1"/>
    <property type="molecule type" value="Genomic_DNA"/>
</dbReference>
<reference evidence="5" key="1">
    <citation type="submission" date="2024-04" db="EMBL/GenBank/DDBJ databases">
        <authorList>
            <person name="Shaw F."/>
            <person name="Minotto A."/>
        </authorList>
    </citation>
    <scope>NUCLEOTIDE SEQUENCE [LARGE SCALE GENOMIC DNA]</scope>
</reference>
<evidence type="ECO:0000313" key="4">
    <source>
        <dbReference type="EMBL" id="CAL1695733.1"/>
    </source>
</evidence>
<dbReference type="SUPFAM" id="SSF49764">
    <property type="entry name" value="HSP20-like chaperones"/>
    <property type="match status" value="1"/>
</dbReference>
<feature type="region of interest" description="Disordered" evidence="1">
    <location>
        <begin position="94"/>
        <end position="116"/>
    </location>
</feature>